<reference evidence="7 8" key="1">
    <citation type="submission" date="2019-08" db="EMBL/GenBank/DDBJ databases">
        <title>Microbe sample from Colwellia echini.</title>
        <authorList>
            <person name="Christiansen L."/>
            <person name="Pathiraja D."/>
            <person name="Schultz-Johansen M."/>
            <person name="Choi I.-G."/>
            <person name="Stougaard P."/>
        </authorList>
    </citation>
    <scope>NUCLEOTIDE SEQUENCE [LARGE SCALE GENOMIC DNA]</scope>
    <source>
        <strain evidence="7 8">A3</strain>
    </source>
</reference>
<evidence type="ECO:0000313" key="8">
    <source>
        <dbReference type="Proteomes" id="UP000815846"/>
    </source>
</evidence>
<keyword evidence="4" id="KW-0233">DNA recombination</keyword>
<accession>A0ABY3MZZ5</accession>
<dbReference type="Pfam" id="PF13700">
    <property type="entry name" value="DUF4158"/>
    <property type="match status" value="1"/>
</dbReference>
<dbReference type="InterPro" id="IPR025296">
    <property type="entry name" value="DUF4158"/>
</dbReference>
<organism evidence="7 8">
    <name type="scientific">Colwellia echini</name>
    <dbReference type="NCBI Taxonomy" id="1982103"/>
    <lineage>
        <taxon>Bacteria</taxon>
        <taxon>Pseudomonadati</taxon>
        <taxon>Pseudomonadota</taxon>
        <taxon>Gammaproteobacteria</taxon>
        <taxon>Alteromonadales</taxon>
        <taxon>Colwelliaceae</taxon>
        <taxon>Colwellia</taxon>
    </lineage>
</organism>
<evidence type="ECO:0000313" key="7">
    <source>
        <dbReference type="EMBL" id="TYK66810.1"/>
    </source>
</evidence>
<keyword evidence="3" id="KW-0238">DNA-binding</keyword>
<dbReference type="InterPro" id="IPR047653">
    <property type="entry name" value="Tn3-like_transpos"/>
</dbReference>
<sequence length="1004" mass="116365">MIITNPTTKRIQILTSSEINELYALPNFNHTDREDYFSLDSETQKLVNELRRLETRVYFILLLGYFRSRPIIFNFSFEDVVVDLDYVRTKYFNGKYMMLTDLPRTTKTKLFKKLLNYTGFSNYHSKVDKKLLLKRLNDVVKINLEPRYVFDECIAYFGQNRIALTGYTTLQDTISTVLSNERSRIEHILTENLTHSTKAILLKLLESNSTFTDLAKLKRMAKDFSASQIAQELKTHKTIRLLYPEIKVLIAELKLSPKNLEYYASLVKHKTVYKLRRHADSQTILYLVCYLFFRYRETNDNLVAAFIYSVRKLSESAKGYAKQRIVEDVNIVRTKLKFAGSLLKYFIDTDMDDNLSFGDVRKKAFELIPANSIKLLSDHLDNNDFDGRQYEWQFIDKQSSKIKKLIRSLFMSIDIEFIHLKDELREQYIKAHEELTAFKTIKTINLDVVSKSEREYIEGDNTKLIANRFEYFLYRKAEQLFHSNNLTVRESVNNRSLTSDLIQPKEWKHKAEIIENTGLDKLITPINQTLADKSQQLEIKLKKASEHIFSGDNKYVEFIPGKAELKWSIPNSRWQQTIENPLYNQIQHMGIVELMLFVDQKTGYLNSFTHISATKEKSPVDKEDLIACILANGTNYGLYKMANISDRSMGKLRSVDDSYIRYETLTQSNDNISNAIATLPIFAYYHVDDNQFFSSIDGQKFECRINTFKARYSSKYFSKGKGVSALTLVSNHVPVSTQVIGANEYEGHFAFDLLYNNSSDIQPNTLSTDTHGTNNVNFAILDFFGYTFAPRYAKMKKVFFNLFEVSEENGGRIQLIKEINHKLITEEWDEIQHIVCSLSRKTTTQSTIIRKLSNGKSRTLAALHEYDRLIKSIYVLEYVDNSTLRHYVQQALNRGEAYHQLKRAITSVNGNKFRGGNDYQVSQWNDCARLISNCIIYYNSALLSAFLQIQEKNGRQDVVDIISRLSPVAWQHINLNGEYAFNKDRKEIDLLGLLNGIEALGSAD</sequence>
<evidence type="ECO:0000259" key="6">
    <source>
        <dbReference type="Pfam" id="PF13700"/>
    </source>
</evidence>
<feature type="domain" description="DUF4158" evidence="6">
    <location>
        <begin position="13"/>
        <end position="177"/>
    </location>
</feature>
<evidence type="ECO:0000259" key="5">
    <source>
        <dbReference type="Pfam" id="PF01526"/>
    </source>
</evidence>
<feature type="domain" description="Tn3 transposase DDE" evidence="5">
    <location>
        <begin position="593"/>
        <end position="979"/>
    </location>
</feature>
<comment type="similarity">
    <text evidence="1">Belongs to the transposase 7 family.</text>
</comment>
<evidence type="ECO:0000256" key="1">
    <source>
        <dbReference type="ARBA" id="ARBA00009402"/>
    </source>
</evidence>
<keyword evidence="2" id="KW-0815">Transposition</keyword>
<proteinExistence type="inferred from homology"/>
<name>A0ABY3MZZ5_9GAMM</name>
<dbReference type="EMBL" id="PJAI02000002">
    <property type="protein sequence ID" value="TYK66810.1"/>
    <property type="molecule type" value="Genomic_DNA"/>
</dbReference>
<gene>
    <name evidence="7" type="ORF">CWS31_003235</name>
</gene>
<dbReference type="NCBIfam" id="NF033527">
    <property type="entry name" value="transpos_Tn3"/>
    <property type="match status" value="1"/>
</dbReference>
<dbReference type="Pfam" id="PF01526">
    <property type="entry name" value="DDE_Tnp_Tn3"/>
    <property type="match status" value="1"/>
</dbReference>
<comment type="caution">
    <text evidence="7">The sequence shown here is derived from an EMBL/GenBank/DDBJ whole genome shotgun (WGS) entry which is preliminary data.</text>
</comment>
<dbReference type="InterPro" id="IPR002513">
    <property type="entry name" value="Tn3_Tnp_DDE_dom"/>
</dbReference>
<dbReference type="Proteomes" id="UP000815846">
    <property type="component" value="Unassembled WGS sequence"/>
</dbReference>
<keyword evidence="8" id="KW-1185">Reference proteome</keyword>
<evidence type="ECO:0000256" key="4">
    <source>
        <dbReference type="ARBA" id="ARBA00023172"/>
    </source>
</evidence>
<evidence type="ECO:0000256" key="3">
    <source>
        <dbReference type="ARBA" id="ARBA00023125"/>
    </source>
</evidence>
<protein>
    <submittedName>
        <fullName evidence="7">Tn3 family transposase</fullName>
    </submittedName>
</protein>
<evidence type="ECO:0000256" key="2">
    <source>
        <dbReference type="ARBA" id="ARBA00022578"/>
    </source>
</evidence>